<accession>B4G9I4</accession>
<evidence type="ECO:0000313" key="3">
    <source>
        <dbReference type="Proteomes" id="UP000008744"/>
    </source>
</evidence>
<evidence type="ECO:0000256" key="1">
    <source>
        <dbReference type="SAM" id="MobiDB-lite"/>
    </source>
</evidence>
<reference evidence="2 3" key="1">
    <citation type="journal article" date="2007" name="Nature">
        <title>Evolution of genes and genomes on the Drosophila phylogeny.</title>
        <authorList>
            <consortium name="Drosophila 12 Genomes Consortium"/>
            <person name="Clark A.G."/>
            <person name="Eisen M.B."/>
            <person name="Smith D.R."/>
            <person name="Bergman C.M."/>
            <person name="Oliver B."/>
            <person name="Markow T.A."/>
            <person name="Kaufman T.C."/>
            <person name="Kellis M."/>
            <person name="Gelbart W."/>
            <person name="Iyer V.N."/>
            <person name="Pollard D.A."/>
            <person name="Sackton T.B."/>
            <person name="Larracuente A.M."/>
            <person name="Singh N.D."/>
            <person name="Abad J.P."/>
            <person name="Abt D.N."/>
            <person name="Adryan B."/>
            <person name="Aguade M."/>
            <person name="Akashi H."/>
            <person name="Anderson W.W."/>
            <person name="Aquadro C.F."/>
            <person name="Ardell D.H."/>
            <person name="Arguello R."/>
            <person name="Artieri C.G."/>
            <person name="Barbash D.A."/>
            <person name="Barker D."/>
            <person name="Barsanti P."/>
            <person name="Batterham P."/>
            <person name="Batzoglou S."/>
            <person name="Begun D."/>
            <person name="Bhutkar A."/>
            <person name="Blanco E."/>
            <person name="Bosak S.A."/>
            <person name="Bradley R.K."/>
            <person name="Brand A.D."/>
            <person name="Brent M.R."/>
            <person name="Brooks A.N."/>
            <person name="Brown R.H."/>
            <person name="Butlin R.K."/>
            <person name="Caggese C."/>
            <person name="Calvi B.R."/>
            <person name="Bernardo de Carvalho A."/>
            <person name="Caspi A."/>
            <person name="Castrezana S."/>
            <person name="Celniker S.E."/>
            <person name="Chang J.L."/>
            <person name="Chapple C."/>
            <person name="Chatterji S."/>
            <person name="Chinwalla A."/>
            <person name="Civetta A."/>
            <person name="Clifton S.W."/>
            <person name="Comeron J.M."/>
            <person name="Costello J.C."/>
            <person name="Coyne J.A."/>
            <person name="Daub J."/>
            <person name="David R.G."/>
            <person name="Delcher A.L."/>
            <person name="Delehaunty K."/>
            <person name="Do C.B."/>
            <person name="Ebling H."/>
            <person name="Edwards K."/>
            <person name="Eickbush T."/>
            <person name="Evans J.D."/>
            <person name="Filipski A."/>
            <person name="Findeiss S."/>
            <person name="Freyhult E."/>
            <person name="Fulton L."/>
            <person name="Fulton R."/>
            <person name="Garcia A.C."/>
            <person name="Gardiner A."/>
            <person name="Garfield D.A."/>
            <person name="Garvin B.E."/>
            <person name="Gibson G."/>
            <person name="Gilbert D."/>
            <person name="Gnerre S."/>
            <person name="Godfrey J."/>
            <person name="Good R."/>
            <person name="Gotea V."/>
            <person name="Gravely B."/>
            <person name="Greenberg A.J."/>
            <person name="Griffiths-Jones S."/>
            <person name="Gross S."/>
            <person name="Guigo R."/>
            <person name="Gustafson E.A."/>
            <person name="Haerty W."/>
            <person name="Hahn M.W."/>
            <person name="Halligan D.L."/>
            <person name="Halpern A.L."/>
            <person name="Halter G.M."/>
            <person name="Han M.V."/>
            <person name="Heger A."/>
            <person name="Hillier L."/>
            <person name="Hinrichs A.S."/>
            <person name="Holmes I."/>
            <person name="Hoskins R.A."/>
            <person name="Hubisz M.J."/>
            <person name="Hultmark D."/>
            <person name="Huntley M.A."/>
            <person name="Jaffe D.B."/>
            <person name="Jagadeeshan S."/>
            <person name="Jeck W.R."/>
            <person name="Johnson J."/>
            <person name="Jones C.D."/>
            <person name="Jordan W.C."/>
            <person name="Karpen G.H."/>
            <person name="Kataoka E."/>
            <person name="Keightley P.D."/>
            <person name="Kheradpour P."/>
            <person name="Kirkness E.F."/>
            <person name="Koerich L.B."/>
            <person name="Kristiansen K."/>
            <person name="Kudrna D."/>
            <person name="Kulathinal R.J."/>
            <person name="Kumar S."/>
            <person name="Kwok R."/>
            <person name="Lander E."/>
            <person name="Langley C.H."/>
            <person name="Lapoint R."/>
            <person name="Lazzaro B.P."/>
            <person name="Lee S.J."/>
            <person name="Levesque L."/>
            <person name="Li R."/>
            <person name="Lin C.F."/>
            <person name="Lin M.F."/>
            <person name="Lindblad-Toh K."/>
            <person name="Llopart A."/>
            <person name="Long M."/>
            <person name="Low L."/>
            <person name="Lozovsky E."/>
            <person name="Lu J."/>
            <person name="Luo M."/>
            <person name="Machado C.A."/>
            <person name="Makalowski W."/>
            <person name="Marzo M."/>
            <person name="Matsuda M."/>
            <person name="Matzkin L."/>
            <person name="McAllister B."/>
            <person name="McBride C.S."/>
            <person name="McKernan B."/>
            <person name="McKernan K."/>
            <person name="Mendez-Lago M."/>
            <person name="Minx P."/>
            <person name="Mollenhauer M.U."/>
            <person name="Montooth K."/>
            <person name="Mount S.M."/>
            <person name="Mu X."/>
            <person name="Myers E."/>
            <person name="Negre B."/>
            <person name="Newfeld S."/>
            <person name="Nielsen R."/>
            <person name="Noor M.A."/>
            <person name="O'Grady P."/>
            <person name="Pachter L."/>
            <person name="Papaceit M."/>
            <person name="Parisi M.J."/>
            <person name="Parisi M."/>
            <person name="Parts L."/>
            <person name="Pedersen J.S."/>
            <person name="Pesole G."/>
            <person name="Phillippy A.M."/>
            <person name="Ponting C.P."/>
            <person name="Pop M."/>
            <person name="Porcelli D."/>
            <person name="Powell J.R."/>
            <person name="Prohaska S."/>
            <person name="Pruitt K."/>
            <person name="Puig M."/>
            <person name="Quesneville H."/>
            <person name="Ram K.R."/>
            <person name="Rand D."/>
            <person name="Rasmussen M.D."/>
            <person name="Reed L.K."/>
            <person name="Reenan R."/>
            <person name="Reily A."/>
            <person name="Remington K.A."/>
            <person name="Rieger T.T."/>
            <person name="Ritchie M.G."/>
            <person name="Robin C."/>
            <person name="Rogers Y.H."/>
            <person name="Rohde C."/>
            <person name="Rozas J."/>
            <person name="Rubenfield M.J."/>
            <person name="Ruiz A."/>
            <person name="Russo S."/>
            <person name="Salzberg S.L."/>
            <person name="Sanchez-Gracia A."/>
            <person name="Saranga D.J."/>
            <person name="Sato H."/>
            <person name="Schaeffer S.W."/>
            <person name="Schatz M.C."/>
            <person name="Schlenke T."/>
            <person name="Schwartz R."/>
            <person name="Segarra C."/>
            <person name="Singh R.S."/>
            <person name="Sirot L."/>
            <person name="Sirota M."/>
            <person name="Sisneros N.B."/>
            <person name="Smith C.D."/>
            <person name="Smith T.F."/>
            <person name="Spieth J."/>
            <person name="Stage D.E."/>
            <person name="Stark A."/>
            <person name="Stephan W."/>
            <person name="Strausberg R.L."/>
            <person name="Strempel S."/>
            <person name="Sturgill D."/>
            <person name="Sutton G."/>
            <person name="Sutton G.G."/>
            <person name="Tao W."/>
            <person name="Teichmann S."/>
            <person name="Tobari Y.N."/>
            <person name="Tomimura Y."/>
            <person name="Tsolas J.M."/>
            <person name="Valente V.L."/>
            <person name="Venter E."/>
            <person name="Venter J.C."/>
            <person name="Vicario S."/>
            <person name="Vieira F.G."/>
            <person name="Vilella A.J."/>
            <person name="Villasante A."/>
            <person name="Walenz B."/>
            <person name="Wang J."/>
            <person name="Wasserman M."/>
            <person name="Watts T."/>
            <person name="Wilson D."/>
            <person name="Wilson R.K."/>
            <person name="Wing R.A."/>
            <person name="Wolfner M.F."/>
            <person name="Wong A."/>
            <person name="Wong G.K."/>
            <person name="Wu C.I."/>
            <person name="Wu G."/>
            <person name="Yamamoto D."/>
            <person name="Yang H.P."/>
            <person name="Yang S.P."/>
            <person name="Yorke J.A."/>
            <person name="Yoshida K."/>
            <person name="Zdobnov E."/>
            <person name="Zhang P."/>
            <person name="Zhang Y."/>
            <person name="Zimin A.V."/>
            <person name="Baldwin J."/>
            <person name="Abdouelleil A."/>
            <person name="Abdulkadir J."/>
            <person name="Abebe A."/>
            <person name="Abera B."/>
            <person name="Abreu J."/>
            <person name="Acer S.C."/>
            <person name="Aftuck L."/>
            <person name="Alexander A."/>
            <person name="An P."/>
            <person name="Anderson E."/>
            <person name="Anderson S."/>
            <person name="Arachi H."/>
            <person name="Azer M."/>
            <person name="Bachantsang P."/>
            <person name="Barry A."/>
            <person name="Bayul T."/>
            <person name="Berlin A."/>
            <person name="Bessette D."/>
            <person name="Bloom T."/>
            <person name="Blye J."/>
            <person name="Boguslavskiy L."/>
            <person name="Bonnet C."/>
            <person name="Boukhgalter B."/>
            <person name="Bourzgui I."/>
            <person name="Brown A."/>
            <person name="Cahill P."/>
            <person name="Channer S."/>
            <person name="Cheshatsang Y."/>
            <person name="Chuda L."/>
            <person name="Citroen M."/>
            <person name="Collymore A."/>
            <person name="Cooke P."/>
            <person name="Costello M."/>
            <person name="D'Aco K."/>
            <person name="Daza R."/>
            <person name="De Haan G."/>
            <person name="DeGray S."/>
            <person name="DeMaso C."/>
            <person name="Dhargay N."/>
            <person name="Dooley K."/>
            <person name="Dooley E."/>
            <person name="Doricent M."/>
            <person name="Dorje P."/>
            <person name="Dorjee K."/>
            <person name="Dupes A."/>
            <person name="Elong R."/>
            <person name="Falk J."/>
            <person name="Farina A."/>
            <person name="Faro S."/>
            <person name="Ferguson D."/>
            <person name="Fisher S."/>
            <person name="Foley C.D."/>
            <person name="Franke A."/>
            <person name="Friedrich D."/>
            <person name="Gadbois L."/>
            <person name="Gearin G."/>
            <person name="Gearin C.R."/>
            <person name="Giannoukos G."/>
            <person name="Goode T."/>
            <person name="Graham J."/>
            <person name="Grandbois E."/>
            <person name="Grewal S."/>
            <person name="Gyaltsen K."/>
            <person name="Hafez N."/>
            <person name="Hagos B."/>
            <person name="Hall J."/>
            <person name="Henson C."/>
            <person name="Hollinger A."/>
            <person name="Honan T."/>
            <person name="Huard M.D."/>
            <person name="Hughes L."/>
            <person name="Hurhula B."/>
            <person name="Husby M.E."/>
            <person name="Kamat A."/>
            <person name="Kanga B."/>
            <person name="Kashin S."/>
            <person name="Khazanovich D."/>
            <person name="Kisner P."/>
            <person name="Lance K."/>
            <person name="Lara M."/>
            <person name="Lee W."/>
            <person name="Lennon N."/>
            <person name="Letendre F."/>
            <person name="LeVine R."/>
            <person name="Lipovsky A."/>
            <person name="Liu X."/>
            <person name="Liu J."/>
            <person name="Liu S."/>
            <person name="Lokyitsang T."/>
            <person name="Lokyitsang Y."/>
            <person name="Lubonja R."/>
            <person name="Lui A."/>
            <person name="MacDonald P."/>
            <person name="Magnisalis V."/>
            <person name="Maru K."/>
            <person name="Matthews C."/>
            <person name="McCusker W."/>
            <person name="McDonough S."/>
            <person name="Mehta T."/>
            <person name="Meldrim J."/>
            <person name="Meneus L."/>
            <person name="Mihai O."/>
            <person name="Mihalev A."/>
            <person name="Mihova T."/>
            <person name="Mittelman R."/>
            <person name="Mlenga V."/>
            <person name="Montmayeur A."/>
            <person name="Mulrain L."/>
            <person name="Navidi A."/>
            <person name="Naylor J."/>
            <person name="Negash T."/>
            <person name="Nguyen T."/>
            <person name="Nguyen N."/>
            <person name="Nicol R."/>
            <person name="Norbu C."/>
            <person name="Norbu N."/>
            <person name="Novod N."/>
            <person name="O'Neill B."/>
            <person name="Osman S."/>
            <person name="Markiewicz E."/>
            <person name="Oyono O.L."/>
            <person name="Patti C."/>
            <person name="Phunkhang P."/>
            <person name="Pierre F."/>
            <person name="Priest M."/>
            <person name="Raghuraman S."/>
            <person name="Rege F."/>
            <person name="Reyes R."/>
            <person name="Rise C."/>
            <person name="Rogov P."/>
            <person name="Ross K."/>
            <person name="Ryan E."/>
            <person name="Settipalli S."/>
            <person name="Shea T."/>
            <person name="Sherpa N."/>
            <person name="Shi L."/>
            <person name="Shih D."/>
            <person name="Sparrow T."/>
            <person name="Spaulding J."/>
            <person name="Stalker J."/>
            <person name="Stange-Thomann N."/>
            <person name="Stavropoulos S."/>
            <person name="Stone C."/>
            <person name="Strader C."/>
            <person name="Tesfaye S."/>
            <person name="Thomson T."/>
            <person name="Thoulutsang Y."/>
            <person name="Thoulutsang D."/>
            <person name="Topham K."/>
            <person name="Topping I."/>
            <person name="Tsamla T."/>
            <person name="Vassiliev H."/>
            <person name="Vo A."/>
            <person name="Wangchuk T."/>
            <person name="Wangdi T."/>
            <person name="Weiand M."/>
            <person name="Wilkinson J."/>
            <person name="Wilson A."/>
            <person name="Yadav S."/>
            <person name="Young G."/>
            <person name="Yu Q."/>
            <person name="Zembek L."/>
            <person name="Zhong D."/>
            <person name="Zimmer A."/>
            <person name="Zwirko Z."/>
            <person name="Jaffe D.B."/>
            <person name="Alvarez P."/>
            <person name="Brockman W."/>
            <person name="Butler J."/>
            <person name="Chin C."/>
            <person name="Gnerre S."/>
            <person name="Grabherr M."/>
            <person name="Kleber M."/>
            <person name="Mauceli E."/>
            <person name="MacCallum I."/>
        </authorList>
    </citation>
    <scope>NUCLEOTIDE SEQUENCE [LARGE SCALE GENOMIC DNA]</scope>
    <source>
        <strain evidence="3">MSH-3 / Tucson 14011-0111.49</strain>
    </source>
</reference>
<evidence type="ECO:0000313" key="2">
    <source>
        <dbReference type="EMBL" id="EDW29014.1"/>
    </source>
</evidence>
<dbReference type="EMBL" id="CH479180">
    <property type="protein sequence ID" value="EDW29014.1"/>
    <property type="molecule type" value="Genomic_DNA"/>
</dbReference>
<dbReference type="Proteomes" id="UP000008744">
    <property type="component" value="Unassembled WGS sequence"/>
</dbReference>
<protein>
    <submittedName>
        <fullName evidence="2">GL19489</fullName>
    </submittedName>
</protein>
<organism evidence="3">
    <name type="scientific">Drosophila persimilis</name>
    <name type="common">Fruit fly</name>
    <dbReference type="NCBI Taxonomy" id="7234"/>
    <lineage>
        <taxon>Eukaryota</taxon>
        <taxon>Metazoa</taxon>
        <taxon>Ecdysozoa</taxon>
        <taxon>Arthropoda</taxon>
        <taxon>Hexapoda</taxon>
        <taxon>Insecta</taxon>
        <taxon>Pterygota</taxon>
        <taxon>Neoptera</taxon>
        <taxon>Endopterygota</taxon>
        <taxon>Diptera</taxon>
        <taxon>Brachycera</taxon>
        <taxon>Muscomorpha</taxon>
        <taxon>Ephydroidea</taxon>
        <taxon>Drosophilidae</taxon>
        <taxon>Drosophila</taxon>
        <taxon>Sophophora</taxon>
    </lineage>
</organism>
<feature type="region of interest" description="Disordered" evidence="1">
    <location>
        <begin position="90"/>
        <end position="114"/>
    </location>
</feature>
<dbReference type="AlphaFoldDB" id="B4G9I4"/>
<gene>
    <name evidence="2" type="primary">Dper\GL19489</name>
    <name evidence="2" type="ORF">Dper_GL19489</name>
</gene>
<sequence>MKIRLPPLSRGLATGGPANFSAVTDQQGVGFGDPPSVGVSVSQPWPILRKLLTTPVQSLPNIFQALSGTVTHIVSMSSSDMEFEVHSKHSSSKVVPSSVGVGPRMPPQQQQHPQHMAGLSSLQSEHKQQLDTVKKAPIHKRRKLVDQLLMEKDMDKVETDVQSSIYFHLEEDEQLPPLGTKIYSNHLETKWLSITRNVANLIRYASHITDFDENDVYFITRVVGVFSLLIVQLVSEASIEEADAKPGPAAGVDVDELDADVKAKNENSNFNDLSYLNMSKARKIRDLHHTTDKDKDIYNGLCKTYFTRLMQHSNLLE</sequence>
<feature type="compositionally biased region" description="Low complexity" evidence="1">
    <location>
        <begin position="92"/>
        <end position="114"/>
    </location>
</feature>
<proteinExistence type="predicted"/>
<keyword evidence="3" id="KW-1185">Reference proteome</keyword>
<name>B4G9I4_DROPE</name>
<dbReference type="HOGENOM" id="CLU_877910_0_0_1"/>